<evidence type="ECO:0008006" key="4">
    <source>
        <dbReference type="Google" id="ProtNLM"/>
    </source>
</evidence>
<organism evidence="2 3">
    <name type="scientific">Chitinophaga defluvii</name>
    <dbReference type="NCBI Taxonomy" id="3163343"/>
    <lineage>
        <taxon>Bacteria</taxon>
        <taxon>Pseudomonadati</taxon>
        <taxon>Bacteroidota</taxon>
        <taxon>Chitinophagia</taxon>
        <taxon>Chitinophagales</taxon>
        <taxon>Chitinophagaceae</taxon>
        <taxon>Chitinophaga</taxon>
    </lineage>
</organism>
<protein>
    <recommendedName>
        <fullName evidence="4">DUF3945 domain-containing protein</fullName>
    </recommendedName>
</protein>
<gene>
    <name evidence="2" type="ORF">ABR189_14870</name>
</gene>
<reference evidence="2 3" key="1">
    <citation type="submission" date="2024-06" db="EMBL/GenBank/DDBJ databases">
        <title>Chitinophaga defluvii sp. nov., isolated from municipal sewage.</title>
        <authorList>
            <person name="Zhang L."/>
        </authorList>
    </citation>
    <scope>NUCLEOTIDE SEQUENCE [LARGE SCALE GENOMIC DNA]</scope>
    <source>
        <strain evidence="2 3">H8</strain>
    </source>
</reference>
<keyword evidence="3" id="KW-1185">Reference proteome</keyword>
<name>A0ABV2T6K5_9BACT</name>
<evidence type="ECO:0000256" key="1">
    <source>
        <dbReference type="SAM" id="MobiDB-lite"/>
    </source>
</evidence>
<comment type="caution">
    <text evidence="2">The sequence shown here is derived from an EMBL/GenBank/DDBJ whole genome shotgun (WGS) entry which is preliminary data.</text>
</comment>
<feature type="compositionally biased region" description="Basic residues" evidence="1">
    <location>
        <begin position="346"/>
        <end position="355"/>
    </location>
</feature>
<evidence type="ECO:0000313" key="2">
    <source>
        <dbReference type="EMBL" id="MET6998664.1"/>
    </source>
</evidence>
<feature type="region of interest" description="Disordered" evidence="1">
    <location>
        <begin position="336"/>
        <end position="355"/>
    </location>
</feature>
<accession>A0ABV2T6K5</accession>
<dbReference type="EMBL" id="JBEXAC010000002">
    <property type="protein sequence ID" value="MET6998664.1"/>
    <property type="molecule type" value="Genomic_DNA"/>
</dbReference>
<dbReference type="Proteomes" id="UP001549749">
    <property type="component" value="Unassembled WGS sequence"/>
</dbReference>
<evidence type="ECO:0000313" key="3">
    <source>
        <dbReference type="Proteomes" id="UP001549749"/>
    </source>
</evidence>
<dbReference type="RefSeq" id="WP_354661307.1">
    <property type="nucleotide sequence ID" value="NZ_JBEXAC010000002.1"/>
</dbReference>
<proteinExistence type="predicted"/>
<sequence>MNNIHPVNRVENDLHQWRSREERFSKLFSFNLSGNKALLKEKLRYYDSVASKYRNTASPDERFALRMLRQERNQIERKLYPNLLLRLLRRLIVPVRQQYILKQEIKQTTANTDALRNTLQRTGFGNVIHKLEENMAKGQAQFSIPVSQYVNEKERLDYNLSFSKDHNGTYSFDGYKAELYNGQKQDIRRQQYFGMDTDNEITASQAYNLLAGRAVLKEQYQSQGKWMQLDFNDKDMQGNFRLREFQTAYGYDLMKALQQLPLKELQEHRSTQKLLDGLKMGDRQAVSFLKDGKEQRFYIEANPQHKSINIYDEHAKKISLTAALGNKTMEAVKVSHKMGEEQVRSQGKRNGMRVM</sequence>